<evidence type="ECO:0000259" key="4">
    <source>
        <dbReference type="PROSITE" id="PS50887"/>
    </source>
</evidence>
<dbReference type="PANTHER" id="PTHR44757">
    <property type="entry name" value="DIGUANYLATE CYCLASE DGCP"/>
    <property type="match status" value="1"/>
</dbReference>
<dbReference type="Pfam" id="PF00563">
    <property type="entry name" value="EAL"/>
    <property type="match status" value="1"/>
</dbReference>
<dbReference type="SMART" id="SM00267">
    <property type="entry name" value="GGDEF"/>
    <property type="match status" value="1"/>
</dbReference>
<dbReference type="Pfam" id="PF00990">
    <property type="entry name" value="GGDEF"/>
    <property type="match status" value="1"/>
</dbReference>
<dbReference type="CDD" id="cd01948">
    <property type="entry name" value="EAL"/>
    <property type="match status" value="1"/>
</dbReference>
<protein>
    <submittedName>
        <fullName evidence="5">Diguanylate cyclase (GGDEF)-like protein/PAS domain S-box-containing protein</fullName>
    </submittedName>
</protein>
<keyword evidence="6" id="KW-1185">Reference proteome</keyword>
<dbReference type="CDD" id="cd01949">
    <property type="entry name" value="GGDEF"/>
    <property type="match status" value="1"/>
</dbReference>
<feature type="region of interest" description="Disordered" evidence="1">
    <location>
        <begin position="822"/>
        <end position="857"/>
    </location>
</feature>
<dbReference type="InterPro" id="IPR052155">
    <property type="entry name" value="Biofilm_reg_signaling"/>
</dbReference>
<dbReference type="Pfam" id="PF08448">
    <property type="entry name" value="PAS_4"/>
    <property type="match status" value="1"/>
</dbReference>
<dbReference type="PROSITE" id="PS50887">
    <property type="entry name" value="GGDEF"/>
    <property type="match status" value="1"/>
</dbReference>
<dbReference type="EMBL" id="JAURUR010000014">
    <property type="protein sequence ID" value="MDP9765673.1"/>
    <property type="molecule type" value="Genomic_DNA"/>
</dbReference>
<organism evidence="5 6">
    <name type="scientific">Deinococcus enclensis</name>
    <dbReference type="NCBI Taxonomy" id="1049582"/>
    <lineage>
        <taxon>Bacteria</taxon>
        <taxon>Thermotogati</taxon>
        <taxon>Deinococcota</taxon>
        <taxon>Deinococci</taxon>
        <taxon>Deinococcales</taxon>
        <taxon>Deinococcaceae</taxon>
        <taxon>Deinococcus</taxon>
    </lineage>
</organism>
<sequence length="857" mass="92924">MDASRPPSSGPARSRLALLDHQGHVIAANEAWLLAADDPSPALAGCRPGGDFVQWCEAHLDHAAGQAASGLRQVLAGDTDTFVQTLGDPGHRTELSATRLPHQPHVLVTIEDVADREAQATAQIIDNIQEAFFALDRDWRVTYLNARAEALLDRPAAELLGRSLWETFPHALLGRYLERYQTVVREQRRVSFEEYDAALNRWAEIAASPLGDGIGVFFQDVTDRKAEEQAQADRNGVLEMIVQNRPLPEILQQVTAMLERQYPGYHALLILDHAEHQLVTAPSLPPPALQLLRAVEGDIRRRLGWTRPAATGDSAMVVDDLQDHPVPGGTPAPPGHLGACAFLPIRDGLEQSLGVLGLCAPPRGMFEEPMLAALGRARHLTAVAIEHHRLTEQLVTQANTDALTGLANRQLFERQLCEALQAAAPQGEQVSLLFIDIDDFKGVNDSLGHQAGDQVLQHLARRLQGSVRPSDTLARISGDEFTVIMPAAGEAEAVAAAEALLEALARPLVWPGHELHVTASIGISVSPEGGLDPQTMQKSADFAMYEAKAQQSGISVFHQALAVRASRRFDLGRALRTALGRQELSLHYQPVVALDSGQVVGAEALVRWHHPALGSVPPAEFIPVAEETGLIVPVGEWVLREACRQGAEWTRAGRAPLRLAVNVSALQFERPDFAQTVAATLQKTGFPATDLTLELTERVVMQHAEEAVQRMQALRDLGVAISLDDFGTGYSSLSYLSRFPLNVLKIDRSFVSSLHTRPASTSVVKAIITLAGSLGLEPLAEGIETPQEQRLLQRLGCRLGQGYLFARPGPATGAFWLQAPGRSGDFSHERSPDERLTERGHTGSAPDGSDELGMIRP</sequence>
<dbReference type="InterPro" id="IPR003018">
    <property type="entry name" value="GAF"/>
</dbReference>
<dbReference type="PANTHER" id="PTHR44757:SF2">
    <property type="entry name" value="BIOFILM ARCHITECTURE MAINTENANCE PROTEIN MBAA"/>
    <property type="match status" value="1"/>
</dbReference>
<dbReference type="Gene3D" id="3.20.20.450">
    <property type="entry name" value="EAL domain"/>
    <property type="match status" value="1"/>
</dbReference>
<dbReference type="InterPro" id="IPR029787">
    <property type="entry name" value="Nucleotide_cyclase"/>
</dbReference>
<accession>A0ABT9MGG9</accession>
<feature type="domain" description="PAS" evidence="2">
    <location>
        <begin position="117"/>
        <end position="187"/>
    </location>
</feature>
<dbReference type="InterPro" id="IPR000160">
    <property type="entry name" value="GGDEF_dom"/>
</dbReference>
<dbReference type="SMART" id="SM00091">
    <property type="entry name" value="PAS"/>
    <property type="match status" value="1"/>
</dbReference>
<dbReference type="InterPro" id="IPR035919">
    <property type="entry name" value="EAL_sf"/>
</dbReference>
<gene>
    <name evidence="5" type="ORF">QO006_003128</name>
</gene>
<dbReference type="PROSITE" id="PS50883">
    <property type="entry name" value="EAL"/>
    <property type="match status" value="1"/>
</dbReference>
<dbReference type="CDD" id="cd00130">
    <property type="entry name" value="PAS"/>
    <property type="match status" value="1"/>
</dbReference>
<dbReference type="InterPro" id="IPR035965">
    <property type="entry name" value="PAS-like_dom_sf"/>
</dbReference>
<evidence type="ECO:0000259" key="3">
    <source>
        <dbReference type="PROSITE" id="PS50883"/>
    </source>
</evidence>
<comment type="caution">
    <text evidence="5">The sequence shown here is derived from an EMBL/GenBank/DDBJ whole genome shotgun (WGS) entry which is preliminary data.</text>
</comment>
<dbReference type="Gene3D" id="3.30.450.40">
    <property type="match status" value="1"/>
</dbReference>
<reference evidence="5 6" key="1">
    <citation type="submission" date="2023-07" db="EMBL/GenBank/DDBJ databases">
        <title>Genomic Encyclopedia of Type Strains, Phase IV (KMG-IV): sequencing the most valuable type-strain genomes for metagenomic binning, comparative biology and taxonomic classification.</title>
        <authorList>
            <person name="Goeker M."/>
        </authorList>
    </citation>
    <scope>NUCLEOTIDE SEQUENCE [LARGE SCALE GENOMIC DNA]</scope>
    <source>
        <strain evidence="5 6">NIO-1023</strain>
    </source>
</reference>
<dbReference type="InterPro" id="IPR001633">
    <property type="entry name" value="EAL_dom"/>
</dbReference>
<dbReference type="Pfam" id="PF13185">
    <property type="entry name" value="GAF_2"/>
    <property type="match status" value="1"/>
</dbReference>
<dbReference type="SUPFAM" id="SSF55781">
    <property type="entry name" value="GAF domain-like"/>
    <property type="match status" value="1"/>
</dbReference>
<dbReference type="InterPro" id="IPR013656">
    <property type="entry name" value="PAS_4"/>
</dbReference>
<proteinExistence type="predicted"/>
<evidence type="ECO:0000313" key="6">
    <source>
        <dbReference type="Proteomes" id="UP001232163"/>
    </source>
</evidence>
<dbReference type="RefSeq" id="WP_307468000.1">
    <property type="nucleotide sequence ID" value="NZ_JAURUR010000014.1"/>
</dbReference>
<dbReference type="InterPro" id="IPR000014">
    <property type="entry name" value="PAS"/>
</dbReference>
<evidence type="ECO:0000256" key="1">
    <source>
        <dbReference type="SAM" id="MobiDB-lite"/>
    </source>
</evidence>
<dbReference type="SMART" id="SM00052">
    <property type="entry name" value="EAL"/>
    <property type="match status" value="1"/>
</dbReference>
<dbReference type="InterPro" id="IPR029016">
    <property type="entry name" value="GAF-like_dom_sf"/>
</dbReference>
<evidence type="ECO:0000313" key="5">
    <source>
        <dbReference type="EMBL" id="MDP9765673.1"/>
    </source>
</evidence>
<evidence type="ECO:0000259" key="2">
    <source>
        <dbReference type="PROSITE" id="PS50112"/>
    </source>
</evidence>
<dbReference type="SUPFAM" id="SSF55785">
    <property type="entry name" value="PYP-like sensor domain (PAS domain)"/>
    <property type="match status" value="1"/>
</dbReference>
<dbReference type="SUPFAM" id="SSF141868">
    <property type="entry name" value="EAL domain-like"/>
    <property type="match status" value="1"/>
</dbReference>
<name>A0ABT9MGG9_9DEIO</name>
<dbReference type="Gene3D" id="3.30.450.20">
    <property type="entry name" value="PAS domain"/>
    <property type="match status" value="1"/>
</dbReference>
<dbReference type="NCBIfam" id="TIGR00229">
    <property type="entry name" value="sensory_box"/>
    <property type="match status" value="1"/>
</dbReference>
<dbReference type="Gene3D" id="3.30.70.270">
    <property type="match status" value="1"/>
</dbReference>
<dbReference type="InterPro" id="IPR043128">
    <property type="entry name" value="Rev_trsase/Diguanyl_cyclase"/>
</dbReference>
<feature type="domain" description="EAL" evidence="3">
    <location>
        <begin position="568"/>
        <end position="822"/>
    </location>
</feature>
<feature type="domain" description="GGDEF" evidence="4">
    <location>
        <begin position="428"/>
        <end position="559"/>
    </location>
</feature>
<dbReference type="Proteomes" id="UP001232163">
    <property type="component" value="Unassembled WGS sequence"/>
</dbReference>
<dbReference type="NCBIfam" id="TIGR00254">
    <property type="entry name" value="GGDEF"/>
    <property type="match status" value="1"/>
</dbReference>
<dbReference type="SUPFAM" id="SSF55073">
    <property type="entry name" value="Nucleotide cyclase"/>
    <property type="match status" value="1"/>
</dbReference>
<dbReference type="PROSITE" id="PS50112">
    <property type="entry name" value="PAS"/>
    <property type="match status" value="1"/>
</dbReference>
<feature type="compositionally biased region" description="Basic and acidic residues" evidence="1">
    <location>
        <begin position="825"/>
        <end position="841"/>
    </location>
</feature>